<evidence type="ECO:0000256" key="7">
    <source>
        <dbReference type="ARBA" id="ARBA00047899"/>
    </source>
</evidence>
<dbReference type="SMART" id="SM00740">
    <property type="entry name" value="PASTA"/>
    <property type="match status" value="3"/>
</dbReference>
<dbReference type="InterPro" id="IPR011009">
    <property type="entry name" value="Kinase-like_dom_sf"/>
</dbReference>
<evidence type="ECO:0000256" key="4">
    <source>
        <dbReference type="ARBA" id="ARBA00022741"/>
    </source>
</evidence>
<dbReference type="PROSITE" id="PS50011">
    <property type="entry name" value="PROTEIN_KINASE_DOM"/>
    <property type="match status" value="1"/>
</dbReference>
<evidence type="ECO:0000256" key="3">
    <source>
        <dbReference type="ARBA" id="ARBA00022679"/>
    </source>
</evidence>
<evidence type="ECO:0000256" key="9">
    <source>
        <dbReference type="PROSITE-ProRule" id="PRU10141"/>
    </source>
</evidence>
<dbReference type="InterPro" id="IPR008271">
    <property type="entry name" value="Ser/Thr_kinase_AS"/>
</dbReference>
<comment type="caution">
    <text evidence="13">The sequence shown here is derived from an EMBL/GenBank/DDBJ whole genome shotgun (WGS) entry which is preliminary data.</text>
</comment>
<dbReference type="Gene3D" id="3.30.200.20">
    <property type="entry name" value="Phosphorylase Kinase, domain 1"/>
    <property type="match status" value="1"/>
</dbReference>
<evidence type="ECO:0000256" key="1">
    <source>
        <dbReference type="ARBA" id="ARBA00012513"/>
    </source>
</evidence>
<feature type="domain" description="Protein kinase" evidence="11">
    <location>
        <begin position="12"/>
        <end position="271"/>
    </location>
</feature>
<dbReference type="GO" id="GO:0016301">
    <property type="term" value="F:kinase activity"/>
    <property type="evidence" value="ECO:0007669"/>
    <property type="project" value="UniProtKB-KW"/>
</dbReference>
<keyword evidence="10" id="KW-1133">Transmembrane helix</keyword>
<dbReference type="Gene3D" id="1.10.510.10">
    <property type="entry name" value="Transferase(Phosphotransferase) domain 1"/>
    <property type="match status" value="1"/>
</dbReference>
<evidence type="ECO:0000256" key="8">
    <source>
        <dbReference type="ARBA" id="ARBA00048679"/>
    </source>
</evidence>
<dbReference type="RefSeq" id="WP_208429307.1">
    <property type="nucleotide sequence ID" value="NZ_JAEPRJ010000001.1"/>
</dbReference>
<dbReference type="InterPro" id="IPR000719">
    <property type="entry name" value="Prot_kinase_dom"/>
</dbReference>
<dbReference type="PROSITE" id="PS51178">
    <property type="entry name" value="PASTA"/>
    <property type="match status" value="3"/>
</dbReference>
<reference evidence="13 14" key="1">
    <citation type="submission" date="2021-01" db="EMBL/GenBank/DDBJ databases">
        <title>Isolation and description of Catonella massiliensis sp. nov., a novel Catonella species, isolated from a stable periodontitis subject.</title>
        <authorList>
            <person name="Antezack A."/>
            <person name="Boxberger M."/>
            <person name="La Scola B."/>
            <person name="Monnet-Corti V."/>
        </authorList>
    </citation>
    <scope>NUCLEOTIDE SEQUENCE [LARGE SCALE GENOMIC DNA]</scope>
    <source>
        <strain evidence="13 14">Marseille-Q4567</strain>
    </source>
</reference>
<dbReference type="InterPro" id="IPR005543">
    <property type="entry name" value="PASTA_dom"/>
</dbReference>
<keyword evidence="14" id="KW-1185">Reference proteome</keyword>
<organism evidence="13 14">
    <name type="scientific">Catonella massiliensis</name>
    <dbReference type="NCBI Taxonomy" id="2799636"/>
    <lineage>
        <taxon>Bacteria</taxon>
        <taxon>Bacillati</taxon>
        <taxon>Bacillota</taxon>
        <taxon>Clostridia</taxon>
        <taxon>Lachnospirales</taxon>
        <taxon>Lachnospiraceae</taxon>
        <taxon>Catonella</taxon>
    </lineage>
</organism>
<evidence type="ECO:0000259" key="12">
    <source>
        <dbReference type="PROSITE" id="PS51178"/>
    </source>
</evidence>
<comment type="catalytic activity">
    <reaction evidence="7">
        <text>L-threonyl-[protein] + ATP = O-phospho-L-threonyl-[protein] + ADP + H(+)</text>
        <dbReference type="Rhea" id="RHEA:46608"/>
        <dbReference type="Rhea" id="RHEA-COMP:11060"/>
        <dbReference type="Rhea" id="RHEA-COMP:11605"/>
        <dbReference type="ChEBI" id="CHEBI:15378"/>
        <dbReference type="ChEBI" id="CHEBI:30013"/>
        <dbReference type="ChEBI" id="CHEBI:30616"/>
        <dbReference type="ChEBI" id="CHEBI:61977"/>
        <dbReference type="ChEBI" id="CHEBI:456216"/>
        <dbReference type="EC" id="2.7.11.1"/>
    </reaction>
</comment>
<dbReference type="Gene3D" id="3.30.10.20">
    <property type="match status" value="3"/>
</dbReference>
<dbReference type="PROSITE" id="PS00107">
    <property type="entry name" value="PROTEIN_KINASE_ATP"/>
    <property type="match status" value="1"/>
</dbReference>
<keyword evidence="2" id="KW-0723">Serine/threonine-protein kinase</keyword>
<dbReference type="Pfam" id="PF00069">
    <property type="entry name" value="Pkinase"/>
    <property type="match status" value="1"/>
</dbReference>
<keyword evidence="4 9" id="KW-0547">Nucleotide-binding</keyword>
<evidence type="ECO:0000256" key="5">
    <source>
        <dbReference type="ARBA" id="ARBA00022777"/>
    </source>
</evidence>
<evidence type="ECO:0000313" key="14">
    <source>
        <dbReference type="Proteomes" id="UP000604730"/>
    </source>
</evidence>
<name>A0ABS1J2T1_9FIRM</name>
<evidence type="ECO:0000259" key="11">
    <source>
        <dbReference type="PROSITE" id="PS50011"/>
    </source>
</evidence>
<dbReference type="EC" id="2.7.11.1" evidence="1"/>
<dbReference type="CDD" id="cd14014">
    <property type="entry name" value="STKc_PknB_like"/>
    <property type="match status" value="1"/>
</dbReference>
<feature type="domain" description="PASTA" evidence="12">
    <location>
        <begin position="535"/>
        <end position="603"/>
    </location>
</feature>
<proteinExistence type="predicted"/>
<dbReference type="Pfam" id="PF03793">
    <property type="entry name" value="PASTA"/>
    <property type="match status" value="3"/>
</dbReference>
<comment type="catalytic activity">
    <reaction evidence="8">
        <text>L-seryl-[protein] + ATP = O-phospho-L-seryl-[protein] + ADP + H(+)</text>
        <dbReference type="Rhea" id="RHEA:17989"/>
        <dbReference type="Rhea" id="RHEA-COMP:9863"/>
        <dbReference type="Rhea" id="RHEA-COMP:11604"/>
        <dbReference type="ChEBI" id="CHEBI:15378"/>
        <dbReference type="ChEBI" id="CHEBI:29999"/>
        <dbReference type="ChEBI" id="CHEBI:30616"/>
        <dbReference type="ChEBI" id="CHEBI:83421"/>
        <dbReference type="ChEBI" id="CHEBI:456216"/>
        <dbReference type="EC" id="2.7.11.1"/>
    </reaction>
</comment>
<evidence type="ECO:0000256" key="10">
    <source>
        <dbReference type="SAM" id="Phobius"/>
    </source>
</evidence>
<dbReference type="EMBL" id="JAEPRJ010000001">
    <property type="protein sequence ID" value="MBK5897848.1"/>
    <property type="molecule type" value="Genomic_DNA"/>
</dbReference>
<dbReference type="InterPro" id="IPR017441">
    <property type="entry name" value="Protein_kinase_ATP_BS"/>
</dbReference>
<keyword evidence="6 9" id="KW-0067">ATP-binding</keyword>
<evidence type="ECO:0000256" key="6">
    <source>
        <dbReference type="ARBA" id="ARBA00022840"/>
    </source>
</evidence>
<dbReference type="SUPFAM" id="SSF56112">
    <property type="entry name" value="Protein kinase-like (PK-like)"/>
    <property type="match status" value="1"/>
</dbReference>
<keyword evidence="3" id="KW-0808">Transferase</keyword>
<dbReference type="CDD" id="cd06577">
    <property type="entry name" value="PASTA_pknB"/>
    <property type="match status" value="3"/>
</dbReference>
<dbReference type="PANTHER" id="PTHR43289:SF34">
    <property type="entry name" value="SERINE_THREONINE-PROTEIN KINASE YBDM-RELATED"/>
    <property type="match status" value="1"/>
</dbReference>
<dbReference type="Proteomes" id="UP000604730">
    <property type="component" value="Unassembled WGS sequence"/>
</dbReference>
<feature type="binding site" evidence="9">
    <location>
        <position position="41"/>
    </location>
    <ligand>
        <name>ATP</name>
        <dbReference type="ChEBI" id="CHEBI:30616"/>
    </ligand>
</feature>
<protein>
    <recommendedName>
        <fullName evidence="1">non-specific serine/threonine protein kinase</fullName>
        <ecNumber evidence="1">2.7.11.1</ecNumber>
    </recommendedName>
</protein>
<dbReference type="PANTHER" id="PTHR43289">
    <property type="entry name" value="MITOGEN-ACTIVATED PROTEIN KINASE KINASE KINASE 20-RELATED"/>
    <property type="match status" value="1"/>
</dbReference>
<feature type="domain" description="PASTA" evidence="12">
    <location>
        <begin position="468"/>
        <end position="534"/>
    </location>
</feature>
<keyword evidence="10" id="KW-0472">Membrane</keyword>
<keyword evidence="5 13" id="KW-0418">Kinase</keyword>
<sequence>MLNKGRLIGERYEIISLVGSGGMADVYKAMDTRLGRQVAIKVLKEEYSSDKNFVSKFRAEAQAAAVLSHPNIVNVYDVGEDEGLHYIVMELVEGITLKKFIERKGKLELKEAVGIAIQIAQGMEAAHANHIIHRDIKPQNIIISKEGKVKVTDFGIAKAATSNTIAAGQAVGSVHYISPEQARGGYSDEKSDIYSLGVTLYEMISGKMPFAADNTVSVALLHINEEAVPLRELDPEVPVSIEKIVQKCMQKKPERRYLTATELIADLKKAIAEPEGDYVNFSQAAVTDSPTINISGEELETIKKGRYNNTNRAGEPVKKREPRNIRELPEDDEETIDPKMEKLILFGGIAAIVILAIVVIVLLVKGFNLFGGKGGDSSLISNSQSQAASPSSIASETASKSAVITVPALKGRTRAEAISILSDAGITNYKFESESSREFEKETVMDVKPAEGSEIKKDDEVIITVSKGEDTSSVPDIRNATKDSAIATLEGLKFVVKVEEKASDTVDEGSVIDTIPAIGSAAKEGDTITILVSTGPENKQTLVPNVVGKSEADATNALSSAGFKASIAYKEDDSVKKGLVISQSIPGGNEAQSGSTITLSISKGPKPVSYTYSASLTIDENPFAESGESGDIEVRMDQDGKTSTVYSGTLSYDDFPLRIEDIIGSSDSEAVCYLIVNGEVYDGKVWRIKNWSKAAN</sequence>
<evidence type="ECO:0000313" key="13">
    <source>
        <dbReference type="EMBL" id="MBK5897848.1"/>
    </source>
</evidence>
<accession>A0ABS1J2T1</accession>
<dbReference type="PROSITE" id="PS00108">
    <property type="entry name" value="PROTEIN_KINASE_ST"/>
    <property type="match status" value="1"/>
</dbReference>
<dbReference type="SMART" id="SM00220">
    <property type="entry name" value="S_TKc"/>
    <property type="match status" value="1"/>
</dbReference>
<feature type="transmembrane region" description="Helical" evidence="10">
    <location>
        <begin position="343"/>
        <end position="364"/>
    </location>
</feature>
<evidence type="ECO:0000256" key="2">
    <source>
        <dbReference type="ARBA" id="ARBA00022527"/>
    </source>
</evidence>
<gene>
    <name evidence="13" type="primary">pknB</name>
    <name evidence="13" type="ORF">JJN12_08675</name>
</gene>
<dbReference type="NCBIfam" id="NF033483">
    <property type="entry name" value="PknB_PASTA_kin"/>
    <property type="match status" value="1"/>
</dbReference>
<feature type="domain" description="PASTA" evidence="12">
    <location>
        <begin position="400"/>
        <end position="467"/>
    </location>
</feature>
<keyword evidence="10" id="KW-0812">Transmembrane</keyword>